<dbReference type="Pfam" id="PF17798">
    <property type="entry name" value="TRIF-NTD"/>
    <property type="match status" value="1"/>
</dbReference>
<dbReference type="GO" id="GO:0043123">
    <property type="term" value="P:positive regulation of canonical NF-kappaB signal transduction"/>
    <property type="evidence" value="ECO:0007669"/>
    <property type="project" value="TreeGrafter"/>
</dbReference>
<feature type="compositionally biased region" description="Polar residues" evidence="7">
    <location>
        <begin position="258"/>
        <end position="270"/>
    </location>
</feature>
<feature type="non-terminal residue" evidence="9">
    <location>
        <position position="621"/>
    </location>
</feature>
<dbReference type="PANTHER" id="PTHR47230">
    <property type="entry name" value="TIR DOMAIN-CONTAINING ADAPTER MOLECULE 1"/>
    <property type="match status" value="1"/>
</dbReference>
<evidence type="ECO:0000256" key="2">
    <source>
        <dbReference type="ARBA" id="ARBA00022490"/>
    </source>
</evidence>
<feature type="compositionally biased region" description="Polar residues" evidence="7">
    <location>
        <begin position="338"/>
        <end position="348"/>
    </location>
</feature>
<dbReference type="OrthoDB" id="9906976at2759"/>
<organism evidence="9 10">
    <name type="scientific">Indicator maculatus</name>
    <name type="common">spotted honeyguide</name>
    <dbReference type="NCBI Taxonomy" id="545262"/>
    <lineage>
        <taxon>Eukaryota</taxon>
        <taxon>Metazoa</taxon>
        <taxon>Chordata</taxon>
        <taxon>Craniata</taxon>
        <taxon>Vertebrata</taxon>
        <taxon>Euteleostomi</taxon>
        <taxon>Archelosauria</taxon>
        <taxon>Archosauria</taxon>
        <taxon>Dinosauria</taxon>
        <taxon>Saurischia</taxon>
        <taxon>Theropoda</taxon>
        <taxon>Coelurosauria</taxon>
        <taxon>Aves</taxon>
        <taxon>Neognathae</taxon>
        <taxon>Neoaves</taxon>
        <taxon>Telluraves</taxon>
        <taxon>Coraciimorphae</taxon>
        <taxon>Piciformes</taxon>
        <taxon>Indicatoridae</taxon>
        <taxon>Indicator</taxon>
    </lineage>
</organism>
<keyword evidence="6" id="KW-0395">Inflammatory response</keyword>
<feature type="region of interest" description="Disordered" evidence="7">
    <location>
        <begin position="226"/>
        <end position="355"/>
    </location>
</feature>
<dbReference type="EMBL" id="VXBD01000394">
    <property type="protein sequence ID" value="NXN06716.1"/>
    <property type="molecule type" value="Genomic_DNA"/>
</dbReference>
<keyword evidence="4" id="KW-0399">Innate immunity</keyword>
<keyword evidence="2" id="KW-0963">Cytoplasm</keyword>
<feature type="domain" description="TIR" evidence="8">
    <location>
        <begin position="439"/>
        <end position="572"/>
    </location>
</feature>
<dbReference type="InterPro" id="IPR000157">
    <property type="entry name" value="TIR_dom"/>
</dbReference>
<feature type="region of interest" description="Disordered" evidence="7">
    <location>
        <begin position="132"/>
        <end position="164"/>
    </location>
</feature>
<feature type="compositionally biased region" description="Pro residues" evidence="7">
    <location>
        <begin position="387"/>
        <end position="398"/>
    </location>
</feature>
<dbReference type="Gene3D" id="3.40.50.10140">
    <property type="entry name" value="Toll/interleukin-1 receptor homology (TIR) domain"/>
    <property type="match status" value="1"/>
</dbReference>
<evidence type="ECO:0000256" key="7">
    <source>
        <dbReference type="SAM" id="MobiDB-lite"/>
    </source>
</evidence>
<feature type="compositionally biased region" description="Polar residues" evidence="7">
    <location>
        <begin position="235"/>
        <end position="246"/>
    </location>
</feature>
<comment type="caution">
    <text evidence="9">The sequence shown here is derived from an EMBL/GenBank/DDBJ whole genome shotgun (WGS) entry which is preliminary data.</text>
</comment>
<dbReference type="PANTHER" id="PTHR47230:SF1">
    <property type="entry name" value="TIR DOMAIN-CONTAINING ADAPTER MOLECULE 1"/>
    <property type="match status" value="1"/>
</dbReference>
<dbReference type="PROSITE" id="PS50104">
    <property type="entry name" value="TIR"/>
    <property type="match status" value="1"/>
</dbReference>
<dbReference type="Gene3D" id="1.25.40.780">
    <property type="match status" value="1"/>
</dbReference>
<keyword evidence="10" id="KW-1185">Reference proteome</keyword>
<proteinExistence type="predicted"/>
<feature type="non-terminal residue" evidence="9">
    <location>
        <position position="1"/>
    </location>
</feature>
<evidence type="ECO:0000256" key="5">
    <source>
        <dbReference type="ARBA" id="ARBA00022859"/>
    </source>
</evidence>
<feature type="compositionally biased region" description="Low complexity" evidence="7">
    <location>
        <begin position="401"/>
        <end position="410"/>
    </location>
</feature>
<evidence type="ECO:0000256" key="1">
    <source>
        <dbReference type="ARBA" id="ARBA00004496"/>
    </source>
</evidence>
<evidence type="ECO:0000256" key="4">
    <source>
        <dbReference type="ARBA" id="ARBA00022588"/>
    </source>
</evidence>
<reference evidence="9 10" key="1">
    <citation type="submission" date="2019-09" db="EMBL/GenBank/DDBJ databases">
        <title>Bird 10,000 Genomes (B10K) Project - Family phase.</title>
        <authorList>
            <person name="Zhang G."/>
        </authorList>
    </citation>
    <scope>NUCLEOTIDE SEQUENCE [LARGE SCALE GENOMIC DNA]</scope>
    <source>
        <strain evidence="9">B10K-DU-001-78</strain>
        <tissue evidence="9">Muscle</tissue>
    </source>
</reference>
<feature type="compositionally biased region" description="Basic and acidic residues" evidence="7">
    <location>
        <begin position="328"/>
        <end position="337"/>
    </location>
</feature>
<evidence type="ECO:0000313" key="10">
    <source>
        <dbReference type="Proteomes" id="UP000557230"/>
    </source>
</evidence>
<dbReference type="InterPro" id="IPR035897">
    <property type="entry name" value="Toll_tir_struct_dom_sf"/>
</dbReference>
<dbReference type="GO" id="GO:0045087">
    <property type="term" value="P:innate immune response"/>
    <property type="evidence" value="ECO:0007669"/>
    <property type="project" value="UniProtKB-KW"/>
</dbReference>
<dbReference type="GO" id="GO:0035666">
    <property type="term" value="P:TRIF-dependent toll-like receptor signaling pathway"/>
    <property type="evidence" value="ECO:0007669"/>
    <property type="project" value="InterPro"/>
</dbReference>
<dbReference type="Proteomes" id="UP000557230">
    <property type="component" value="Unassembled WGS sequence"/>
</dbReference>
<feature type="region of interest" description="Disordered" evidence="7">
    <location>
        <begin position="387"/>
        <end position="428"/>
    </location>
</feature>
<feature type="region of interest" description="Disordered" evidence="7">
    <location>
        <begin position="181"/>
        <end position="204"/>
    </location>
</feature>
<evidence type="ECO:0000259" key="8">
    <source>
        <dbReference type="PROSITE" id="PS50104"/>
    </source>
</evidence>
<feature type="compositionally biased region" description="Polar residues" evidence="7">
    <location>
        <begin position="308"/>
        <end position="318"/>
    </location>
</feature>
<gene>
    <name evidence="9" type="primary">Ticam1</name>
    <name evidence="9" type="ORF">INDMAC_R10756</name>
</gene>
<name>A0A7L1G0D2_9PICI</name>
<dbReference type="GO" id="GO:0005768">
    <property type="term" value="C:endosome"/>
    <property type="evidence" value="ECO:0007669"/>
    <property type="project" value="TreeGrafter"/>
</dbReference>
<dbReference type="InterPro" id="IPR046946">
    <property type="entry name" value="TCAM1/2"/>
</dbReference>
<evidence type="ECO:0000313" key="9">
    <source>
        <dbReference type="EMBL" id="NXN06716.1"/>
    </source>
</evidence>
<dbReference type="GO" id="GO:0006954">
    <property type="term" value="P:inflammatory response"/>
    <property type="evidence" value="ECO:0007669"/>
    <property type="project" value="UniProtKB-KW"/>
</dbReference>
<evidence type="ECO:0000256" key="6">
    <source>
        <dbReference type="ARBA" id="ARBA00023198"/>
    </source>
</evidence>
<comment type="subcellular location">
    <subcellularLocation>
        <location evidence="1">Cytoplasm</location>
    </subcellularLocation>
</comment>
<dbReference type="AlphaFoldDB" id="A0A7L1G0D2"/>
<sequence>MAQNTKLQPSFEDVFSILSKMPQEKLLALKHKLKHLRSGPSSKLLQAMVLLTLGQEVDARICLDALRNNQAAQYVHQTKLAAAGVQENGEDLQPPQLDAGAMELLARIYSLLLEEKLCSQEAMDKACQAATQTCSGSREAQGDRTNSKPDGEQEKLGSAVSAGPDDIFQTLRSDVDGGFLKTATPEQIGGISDPSGPQTLCSLESPSFSSHFEISASPTVAFHTLPSSHECVPRPSQTCEGSTTGAGQPDGDTHSHSPQETSWASTSNSHPRQDACAQGPQPEKAGSCDPSLPTPEMQLPIMGPMNQPVESSDVSSTVAAEPQAPEEQTNRREDEKQLSTGLPNSRATADTGPAHMSMENSYVPAGIPSTSASASILTHPFPPPPAYSIPSTLPPPFQGAPSNLSYSSPLPSSPSPAWPSPLKTTEPVSTAQLDGGERKFFTFVILHASEDEIVAHRVKTLLEHMGVPNGATLCEDFSIAGCSHMTCFQDAMENSAFIILLLTKNFLCNLCMFQTDTALMESIQKPSRRHSVIPFVPKENPLERSQIPSVLCGLVPLDENSPMFSRKVQNTFNSSRIKEKKAMWDQMQRKKLQLQQEWYQSWQSLAALSLGPHPQQPLPAA</sequence>
<feature type="compositionally biased region" description="Polar residues" evidence="7">
    <location>
        <begin position="195"/>
        <end position="204"/>
    </location>
</feature>
<protein>
    <submittedName>
        <fullName evidence="9">TCAM1 protein</fullName>
    </submittedName>
</protein>
<feature type="compositionally biased region" description="Basic and acidic residues" evidence="7">
    <location>
        <begin position="140"/>
        <end position="155"/>
    </location>
</feature>
<dbReference type="GO" id="GO:0032481">
    <property type="term" value="P:positive regulation of type I interferon production"/>
    <property type="evidence" value="ECO:0007669"/>
    <property type="project" value="TreeGrafter"/>
</dbReference>
<keyword evidence="3" id="KW-0597">Phosphoprotein</keyword>
<dbReference type="SUPFAM" id="SSF52200">
    <property type="entry name" value="Toll/Interleukin receptor TIR domain"/>
    <property type="match status" value="1"/>
</dbReference>
<dbReference type="InterPro" id="IPR040886">
    <property type="entry name" value="TRIF_N"/>
</dbReference>
<accession>A0A7L1G0D2</accession>
<evidence type="ECO:0000256" key="3">
    <source>
        <dbReference type="ARBA" id="ARBA00022553"/>
    </source>
</evidence>
<dbReference type="GO" id="GO:0035591">
    <property type="term" value="F:signaling adaptor activity"/>
    <property type="evidence" value="ECO:0007669"/>
    <property type="project" value="TreeGrafter"/>
</dbReference>
<keyword evidence="5" id="KW-0391">Immunity</keyword>